<dbReference type="EMBL" id="AP013068">
    <property type="protein sequence ID" value="BAN46036.1"/>
    <property type="molecule type" value="Genomic_DNA"/>
</dbReference>
<dbReference type="SMART" id="SM00342">
    <property type="entry name" value="HTH_ARAC"/>
    <property type="match status" value="1"/>
</dbReference>
<dbReference type="InterPro" id="IPR018060">
    <property type="entry name" value="HTH_AraC"/>
</dbReference>
<dbReference type="PATRIC" id="fig|1245471.3.peg.298"/>
<sequence>MSETITHTPLTHSATLRRLLYEALAELGLDPGQIYLGINQHRRLAPPVDGRLRHDDAPQFWVAADTLTGDPDIGLHLGEAMKPRLLDVVGYLLLASRDLGEALASFQRFQHILSGGFVAQLHEEGDQARLVIDLNYLGYASLRQQMECLALLFVKLLGFITDGDFRLLGLQFRHRRPARITEHQRLFGLLPAFGCEHDALLFPAALLKRPSRTANPQLHRLLWQHAEAELEALAGNDLLNRLRYLLGVRLGQADCSVAACAAELGYSAGALQRALAEQGCNLRLVRESVQQVRAVELLREGKAMREVAKACGYSELSPFYRAFRRWYGMPPEAYRARLERD</sequence>
<name>S6AQG8_METRE</name>
<keyword evidence="2" id="KW-0238">DNA-binding</keyword>
<dbReference type="GO" id="GO:0003700">
    <property type="term" value="F:DNA-binding transcription factor activity"/>
    <property type="evidence" value="ECO:0007669"/>
    <property type="project" value="InterPro"/>
</dbReference>
<evidence type="ECO:0000313" key="6">
    <source>
        <dbReference type="Proteomes" id="UP000015503"/>
    </source>
</evidence>
<keyword evidence="3" id="KW-0804">Transcription</keyword>
<proteinExistence type="predicted"/>
<dbReference type="SUPFAM" id="SSF46689">
    <property type="entry name" value="Homeodomain-like"/>
    <property type="match status" value="1"/>
</dbReference>
<dbReference type="eggNOG" id="COG2207">
    <property type="taxonomic scope" value="Bacteria"/>
</dbReference>
<dbReference type="PANTHER" id="PTHR47894:SF1">
    <property type="entry name" value="HTH-TYPE TRANSCRIPTIONAL REGULATOR VQSM"/>
    <property type="match status" value="1"/>
</dbReference>
<dbReference type="PROSITE" id="PS01124">
    <property type="entry name" value="HTH_ARAC_FAMILY_2"/>
    <property type="match status" value="1"/>
</dbReference>
<organism evidence="5 6">
    <name type="scientific">Metapseudomonas resinovorans NBRC 106553</name>
    <dbReference type="NCBI Taxonomy" id="1245471"/>
    <lineage>
        <taxon>Bacteria</taxon>
        <taxon>Pseudomonadati</taxon>
        <taxon>Pseudomonadota</taxon>
        <taxon>Gammaproteobacteria</taxon>
        <taxon>Pseudomonadales</taxon>
        <taxon>Pseudomonadaceae</taxon>
        <taxon>Metapseudomonas</taxon>
    </lineage>
</organism>
<reference evidence="5 6" key="1">
    <citation type="journal article" date="2013" name="Genome Announc.">
        <title>Complete Genome Sequence of the Carbazole Degrader Pseudomonas resinovorans Strain CA10 (NBRC 106553).</title>
        <authorList>
            <person name="Shintani M."/>
            <person name="Hosoyama A."/>
            <person name="Ohji S."/>
            <person name="Tsuchikane K."/>
            <person name="Takarada H."/>
            <person name="Yamazoe A."/>
            <person name="Fujita N."/>
            <person name="Nojiri H."/>
        </authorList>
    </citation>
    <scope>NUCLEOTIDE SEQUENCE [LARGE SCALE GENOMIC DNA]</scope>
    <source>
        <strain evidence="5 6">NBRC 106553</strain>
    </source>
</reference>
<keyword evidence="6" id="KW-1185">Reference proteome</keyword>
<accession>S6AQG8</accession>
<dbReference type="PRINTS" id="PR00032">
    <property type="entry name" value="HTHARAC"/>
</dbReference>
<evidence type="ECO:0000259" key="4">
    <source>
        <dbReference type="PROSITE" id="PS01124"/>
    </source>
</evidence>
<protein>
    <submittedName>
        <fullName evidence="5">Putative AraC family transcriptional regulator</fullName>
    </submittedName>
</protein>
<dbReference type="GO" id="GO:0000976">
    <property type="term" value="F:transcription cis-regulatory region binding"/>
    <property type="evidence" value="ECO:0007669"/>
    <property type="project" value="TreeGrafter"/>
</dbReference>
<dbReference type="STRING" id="1245471.PCA10_03040"/>
<keyword evidence="1" id="KW-0805">Transcription regulation</keyword>
<evidence type="ECO:0000313" key="5">
    <source>
        <dbReference type="EMBL" id="BAN46036.1"/>
    </source>
</evidence>
<dbReference type="InterPro" id="IPR009057">
    <property type="entry name" value="Homeodomain-like_sf"/>
</dbReference>
<feature type="domain" description="HTH araC/xylS-type" evidence="4">
    <location>
        <begin position="240"/>
        <end position="337"/>
    </location>
</feature>
<dbReference type="Pfam" id="PF12833">
    <property type="entry name" value="HTH_18"/>
    <property type="match status" value="1"/>
</dbReference>
<dbReference type="PANTHER" id="PTHR47894">
    <property type="entry name" value="HTH-TYPE TRANSCRIPTIONAL REGULATOR GADX"/>
    <property type="match status" value="1"/>
</dbReference>
<dbReference type="HOGENOM" id="CLU_047522_1_0_6"/>
<dbReference type="RefSeq" id="WP_016490248.1">
    <property type="nucleotide sequence ID" value="NC_021499.1"/>
</dbReference>
<evidence type="ECO:0000256" key="1">
    <source>
        <dbReference type="ARBA" id="ARBA00023015"/>
    </source>
</evidence>
<dbReference type="Gene3D" id="1.10.10.60">
    <property type="entry name" value="Homeodomain-like"/>
    <property type="match status" value="1"/>
</dbReference>
<dbReference type="Proteomes" id="UP000015503">
    <property type="component" value="Chromosome"/>
</dbReference>
<gene>
    <name evidence="5" type="ORF">PCA10_03040</name>
</gene>
<dbReference type="AlphaFoldDB" id="S6AQG8"/>
<dbReference type="InterPro" id="IPR020449">
    <property type="entry name" value="Tscrpt_reg_AraC-type_HTH"/>
</dbReference>
<dbReference type="GO" id="GO:0005829">
    <property type="term" value="C:cytosol"/>
    <property type="evidence" value="ECO:0007669"/>
    <property type="project" value="TreeGrafter"/>
</dbReference>
<evidence type="ECO:0000256" key="3">
    <source>
        <dbReference type="ARBA" id="ARBA00023163"/>
    </source>
</evidence>
<dbReference type="InterPro" id="IPR032687">
    <property type="entry name" value="AraC-type_N"/>
</dbReference>
<dbReference type="KEGG" id="pre:PCA10_03040"/>
<evidence type="ECO:0000256" key="2">
    <source>
        <dbReference type="ARBA" id="ARBA00023125"/>
    </source>
</evidence>
<dbReference type="Pfam" id="PF12625">
    <property type="entry name" value="Arabinose_bd"/>
    <property type="match status" value="1"/>
</dbReference>